<keyword evidence="4" id="KW-1185">Reference proteome</keyword>
<dbReference type="NCBIfam" id="TIGR04183">
    <property type="entry name" value="Por_Secre_tail"/>
    <property type="match status" value="1"/>
</dbReference>
<sequence>MKKIYKILMKALYTCFLFGFYIANAQLTIMAVGNYTVGGISDGGIVSMHTSAGQIYKWDELNGLVQIGSISNGYPAAGRTLITADGTKIGSSTTNTVTSFNEISTYNTASASWSNHGGLVPTGWDGHVSSTWDMTSDGNTIVGLGWLTAGTAHAVKWNAASGVTDLGSIVPNRSSRANAINSDGSVIVGWQDQDNGTRSGVKWVNGAESFITDSNGNYVGEAGDVSADGTTIIGAAMPNPYVWNSVNGLTYITHPNSSAFFRGGATGISADGKKVVGFFRPFAAPPMSGEGFIWTAAGGRVNLNDYAVSMGINTQGVNMSLPLAISQDGRRIAGVGTNASNQIVAFFLDLSKVLLATNESTKHNNTISIYPNPVKDVLYIKGISKIDKVEIYNMVGQKVKTDNAVESRVDVSSLSKGNYILEIFVKGEASQSFKFIRQ</sequence>
<reference evidence="3 4" key="1">
    <citation type="submission" date="2020-08" db="EMBL/GenBank/DDBJ databases">
        <title>Functional genomics of gut bacteria from endangered species of beetles.</title>
        <authorList>
            <person name="Carlos-Shanley C."/>
        </authorList>
    </citation>
    <scope>NUCLEOTIDE SEQUENCE [LARGE SCALE GENOMIC DNA]</scope>
    <source>
        <strain evidence="3 4">S00136</strain>
    </source>
</reference>
<accession>A0A841N116</accession>
<dbReference type="InterPro" id="IPR026444">
    <property type="entry name" value="Secre_tail"/>
</dbReference>
<dbReference type="Proteomes" id="UP000589738">
    <property type="component" value="Unassembled WGS sequence"/>
</dbReference>
<feature type="domain" description="Secretion system C-terminal sorting" evidence="2">
    <location>
        <begin position="369"/>
        <end position="428"/>
    </location>
</feature>
<dbReference type="RefSeq" id="WP_184158136.1">
    <property type="nucleotide sequence ID" value="NZ_JACHLC010000001.1"/>
</dbReference>
<organism evidence="3 4">
    <name type="scientific">Chryseobacterium shigense</name>
    <dbReference type="NCBI Taxonomy" id="297244"/>
    <lineage>
        <taxon>Bacteria</taxon>
        <taxon>Pseudomonadati</taxon>
        <taxon>Bacteroidota</taxon>
        <taxon>Flavobacteriia</taxon>
        <taxon>Flavobacteriales</taxon>
        <taxon>Weeksellaceae</taxon>
        <taxon>Chryseobacterium group</taxon>
        <taxon>Chryseobacterium</taxon>
    </lineage>
</organism>
<dbReference type="Pfam" id="PF18962">
    <property type="entry name" value="Por_Secre_tail"/>
    <property type="match status" value="1"/>
</dbReference>
<gene>
    <name evidence="3" type="ORF">HNP36_001899</name>
</gene>
<name>A0A841N116_9FLAO</name>
<comment type="caution">
    <text evidence="3">The sequence shown here is derived from an EMBL/GenBank/DDBJ whole genome shotgun (WGS) entry which is preliminary data.</text>
</comment>
<evidence type="ECO:0000256" key="1">
    <source>
        <dbReference type="ARBA" id="ARBA00022729"/>
    </source>
</evidence>
<proteinExistence type="predicted"/>
<keyword evidence="1" id="KW-0732">Signal</keyword>
<dbReference type="AlphaFoldDB" id="A0A841N116"/>
<evidence type="ECO:0000313" key="4">
    <source>
        <dbReference type="Proteomes" id="UP000589738"/>
    </source>
</evidence>
<evidence type="ECO:0000259" key="2">
    <source>
        <dbReference type="Pfam" id="PF18962"/>
    </source>
</evidence>
<dbReference type="EMBL" id="JACHLC010000001">
    <property type="protein sequence ID" value="MBB6370846.1"/>
    <property type="molecule type" value="Genomic_DNA"/>
</dbReference>
<protein>
    <recommendedName>
        <fullName evidence="2">Secretion system C-terminal sorting domain-containing protein</fullName>
    </recommendedName>
</protein>
<evidence type="ECO:0000313" key="3">
    <source>
        <dbReference type="EMBL" id="MBB6370846.1"/>
    </source>
</evidence>